<evidence type="ECO:0000313" key="2">
    <source>
        <dbReference type="Proteomes" id="UP000075840"/>
    </source>
</evidence>
<dbReference type="EnsemblMetazoa" id="AARA014137-RA">
    <property type="protein sequence ID" value="AARA014137-PA"/>
    <property type="gene ID" value="AARA014137"/>
</dbReference>
<dbReference type="VEuPathDB" id="VectorBase:AARA014137"/>
<dbReference type="Proteomes" id="UP000075840">
    <property type="component" value="Unassembled WGS sequence"/>
</dbReference>
<dbReference type="EMBL" id="APCN01002128">
    <property type="status" value="NOT_ANNOTATED_CDS"/>
    <property type="molecule type" value="Genomic_DNA"/>
</dbReference>
<protein>
    <submittedName>
        <fullName evidence="1">Uncharacterized protein</fullName>
    </submittedName>
</protein>
<dbReference type="AlphaFoldDB" id="A0A182IF67"/>
<evidence type="ECO:0000313" key="1">
    <source>
        <dbReference type="EnsemblMetazoa" id="AARA014137-PA"/>
    </source>
</evidence>
<organism evidence="1 2">
    <name type="scientific">Anopheles arabiensis</name>
    <name type="common">Mosquito</name>
    <dbReference type="NCBI Taxonomy" id="7173"/>
    <lineage>
        <taxon>Eukaryota</taxon>
        <taxon>Metazoa</taxon>
        <taxon>Ecdysozoa</taxon>
        <taxon>Arthropoda</taxon>
        <taxon>Hexapoda</taxon>
        <taxon>Insecta</taxon>
        <taxon>Pterygota</taxon>
        <taxon>Neoptera</taxon>
        <taxon>Endopterygota</taxon>
        <taxon>Diptera</taxon>
        <taxon>Nematocera</taxon>
        <taxon>Culicoidea</taxon>
        <taxon>Culicidae</taxon>
        <taxon>Anophelinae</taxon>
        <taxon>Anopheles</taxon>
    </lineage>
</organism>
<name>A0A182IF67_ANOAR</name>
<keyword evidence="2" id="KW-1185">Reference proteome</keyword>
<reference evidence="1" key="1">
    <citation type="submission" date="2022-08" db="UniProtKB">
        <authorList>
            <consortium name="EnsemblMetazoa"/>
        </authorList>
    </citation>
    <scope>IDENTIFICATION</scope>
    <source>
        <strain evidence="1">Dongola</strain>
    </source>
</reference>
<accession>A0A182IF67</accession>
<sequence>MGGHHHQYAFKQQHTHTHTDVDSGGKTGKLWFYSTWIRTRSATVERRTGCRSLYIPNPPPGNLCRVGSTHSTRLLLLPVDGWLLQQFFPHSSDCSVVVPLICSDTSDGDAVLQMIAPPYSMVISLRTQGVLTLRFATHR</sequence>
<proteinExistence type="predicted"/>